<evidence type="ECO:0000313" key="1">
    <source>
        <dbReference type="EMBL" id="KAG7085454.1"/>
    </source>
</evidence>
<dbReference type="AlphaFoldDB" id="A0A9P7RK93"/>
<dbReference type="OrthoDB" id="429813at2759"/>
<sequence length="169" mass="18881">MNSAVGNMLVSGGCECCTFVWPNGDHYCDVVFTETVFCAEGPPPEGYEYWRALSFTKCISVILESIRGATKFSLHCHPVFVPYDEQGGVFQLVLKETPSHQHAVLNTTIDGTPALNTNDLIVRHPDIPELWQVYGRGMTRLCTLLERRFVSKFEKTGPDTANQTCHPLD</sequence>
<dbReference type="EMBL" id="CM032191">
    <property type="protein sequence ID" value="KAG7085454.1"/>
    <property type="molecule type" value="Genomic_DNA"/>
</dbReference>
<gene>
    <name evidence="1" type="ORF">E1B28_003015</name>
</gene>
<dbReference type="Proteomes" id="UP001049176">
    <property type="component" value="Chromosome 11"/>
</dbReference>
<evidence type="ECO:0000313" key="2">
    <source>
        <dbReference type="Proteomes" id="UP001049176"/>
    </source>
</evidence>
<comment type="caution">
    <text evidence="1">The sequence shown here is derived from an EMBL/GenBank/DDBJ whole genome shotgun (WGS) entry which is preliminary data.</text>
</comment>
<protein>
    <submittedName>
        <fullName evidence="1">Uncharacterized protein</fullName>
    </submittedName>
</protein>
<reference evidence="1" key="1">
    <citation type="journal article" date="2021" name="Genome Biol. Evol.">
        <title>The assembled and annotated genome of the fairy-ring fungus Marasmius oreades.</title>
        <authorList>
            <person name="Hiltunen M."/>
            <person name="Ament-Velasquez S.L."/>
            <person name="Johannesson H."/>
        </authorList>
    </citation>
    <scope>NUCLEOTIDE SEQUENCE</scope>
    <source>
        <strain evidence="1">03SP1</strain>
    </source>
</reference>
<dbReference type="GeneID" id="66072091"/>
<accession>A0A9P7RK93</accession>
<dbReference type="RefSeq" id="XP_043001925.1">
    <property type="nucleotide sequence ID" value="XM_043159971.1"/>
</dbReference>
<dbReference type="KEGG" id="more:E1B28_003015"/>
<organism evidence="1 2">
    <name type="scientific">Marasmius oreades</name>
    <name type="common">fairy-ring Marasmius</name>
    <dbReference type="NCBI Taxonomy" id="181124"/>
    <lineage>
        <taxon>Eukaryota</taxon>
        <taxon>Fungi</taxon>
        <taxon>Dikarya</taxon>
        <taxon>Basidiomycota</taxon>
        <taxon>Agaricomycotina</taxon>
        <taxon>Agaricomycetes</taxon>
        <taxon>Agaricomycetidae</taxon>
        <taxon>Agaricales</taxon>
        <taxon>Marasmiineae</taxon>
        <taxon>Marasmiaceae</taxon>
        <taxon>Marasmius</taxon>
    </lineage>
</organism>
<keyword evidence="2" id="KW-1185">Reference proteome</keyword>
<name>A0A9P7RK93_9AGAR</name>
<proteinExistence type="predicted"/>